<reference evidence="4" key="1">
    <citation type="journal article" date="2022" name="Cell">
        <title>Design, construction, and in vivo augmentation of a complex gut microbiome.</title>
        <authorList>
            <person name="Cheng A.G."/>
            <person name="Ho P.Y."/>
            <person name="Aranda-Diaz A."/>
            <person name="Jain S."/>
            <person name="Yu F.B."/>
            <person name="Meng X."/>
            <person name="Wang M."/>
            <person name="Iakiviak M."/>
            <person name="Nagashima K."/>
            <person name="Zhao A."/>
            <person name="Murugkar P."/>
            <person name="Patil A."/>
            <person name="Atabakhsh K."/>
            <person name="Weakley A."/>
            <person name="Yan J."/>
            <person name="Brumbaugh A.R."/>
            <person name="Higginbottom S."/>
            <person name="Dimas A."/>
            <person name="Shiver A.L."/>
            <person name="Deutschbauer A."/>
            <person name="Neff N."/>
            <person name="Sonnenburg J.L."/>
            <person name="Huang K.C."/>
            <person name="Fischbach M.A."/>
        </authorList>
    </citation>
    <scope>NUCLEOTIDE SEQUENCE</scope>
    <source>
        <strain evidence="4">AP11</strain>
    </source>
</reference>
<comment type="subcellular location">
    <subcellularLocation>
        <location evidence="2">Cytoplasm</location>
    </subcellularLocation>
</comment>
<organism evidence="4 5">
    <name type="scientific">Alistipes ihumii AP11</name>
    <dbReference type="NCBI Taxonomy" id="1211813"/>
    <lineage>
        <taxon>Bacteria</taxon>
        <taxon>Pseudomonadati</taxon>
        <taxon>Bacteroidota</taxon>
        <taxon>Bacteroidia</taxon>
        <taxon>Bacteroidales</taxon>
        <taxon>Rikenellaceae</taxon>
        <taxon>Alistipes</taxon>
    </lineage>
</organism>
<feature type="domain" description="PhoU" evidence="3">
    <location>
        <begin position="16"/>
        <end position="100"/>
    </location>
</feature>
<dbReference type="Gene3D" id="1.20.58.220">
    <property type="entry name" value="Phosphate transport system protein phou homolog 2, domain 2"/>
    <property type="match status" value="1"/>
</dbReference>
<comment type="function">
    <text evidence="2">Plays a role in the regulation of phosphate uptake.</text>
</comment>
<dbReference type="SUPFAM" id="SSF109755">
    <property type="entry name" value="PhoU-like"/>
    <property type="match status" value="1"/>
</dbReference>
<dbReference type="PIRSF" id="PIRSF003107">
    <property type="entry name" value="PhoU"/>
    <property type="match status" value="1"/>
</dbReference>
<protein>
    <recommendedName>
        <fullName evidence="2">Phosphate-specific transport system accessory protein PhoU</fullName>
    </recommendedName>
</protein>
<dbReference type="EMBL" id="CP102294">
    <property type="protein sequence ID" value="UWN56516.1"/>
    <property type="molecule type" value="Genomic_DNA"/>
</dbReference>
<dbReference type="InterPro" id="IPR038078">
    <property type="entry name" value="PhoU-like_sf"/>
</dbReference>
<sequence length="226" mass="25597">MRHTEESIKRVKKSLAEMWLLVQGQVEKVSAALLERNRELALEVRSREKMVDAYELTVDRECENFFALLTPVAVDLRMMLSIVKINNNLERIGDFADGIAVFVVENLNDKITPELIERLELKRMFQETLCMLSLCKAALANEDSAMAGKVFAKDNLVDRINADAIAVLAEHMSAHPDAIADCLHLHSAIRRIERIGDRCSNIAEDIVFYLEARVLKHHDTGPAEEK</sequence>
<proteinExistence type="inferred from homology"/>
<evidence type="ECO:0000256" key="2">
    <source>
        <dbReference type="PIRNR" id="PIRNR003107"/>
    </source>
</evidence>
<evidence type="ECO:0000313" key="5">
    <source>
        <dbReference type="Proteomes" id="UP001059295"/>
    </source>
</evidence>
<accession>A0ABY5UWW2</accession>
<dbReference type="InterPro" id="IPR028366">
    <property type="entry name" value="PhoU"/>
</dbReference>
<evidence type="ECO:0000259" key="3">
    <source>
        <dbReference type="Pfam" id="PF01895"/>
    </source>
</evidence>
<dbReference type="RefSeq" id="WP_019246793.1">
    <property type="nucleotide sequence ID" value="NZ_CAPH01000018.1"/>
</dbReference>
<comment type="subunit">
    <text evidence="2">Homodimer.</text>
</comment>
<comment type="similarity">
    <text evidence="1 2">Belongs to the PhoU family.</text>
</comment>
<dbReference type="PANTHER" id="PTHR42930">
    <property type="entry name" value="PHOSPHATE-SPECIFIC TRANSPORT SYSTEM ACCESSORY PROTEIN PHOU"/>
    <property type="match status" value="1"/>
</dbReference>
<keyword evidence="2" id="KW-0963">Cytoplasm</keyword>
<keyword evidence="5" id="KW-1185">Reference proteome</keyword>
<dbReference type="Proteomes" id="UP001059295">
    <property type="component" value="Chromosome"/>
</dbReference>
<dbReference type="PANTHER" id="PTHR42930:SF3">
    <property type="entry name" value="PHOSPHATE-SPECIFIC TRANSPORT SYSTEM ACCESSORY PROTEIN PHOU"/>
    <property type="match status" value="1"/>
</dbReference>
<dbReference type="GeneID" id="82891580"/>
<name>A0ABY5UWW2_9BACT</name>
<gene>
    <name evidence="4" type="primary">phoU</name>
    <name evidence="4" type="ORF">NQ491_07560</name>
</gene>
<evidence type="ECO:0000256" key="1">
    <source>
        <dbReference type="ARBA" id="ARBA00008107"/>
    </source>
</evidence>
<dbReference type="NCBIfam" id="TIGR02135">
    <property type="entry name" value="phoU_full"/>
    <property type="match status" value="1"/>
</dbReference>
<dbReference type="InterPro" id="IPR026022">
    <property type="entry name" value="PhoU_dom"/>
</dbReference>
<evidence type="ECO:0000313" key="4">
    <source>
        <dbReference type="EMBL" id="UWN56516.1"/>
    </source>
</evidence>
<dbReference type="Pfam" id="PF01895">
    <property type="entry name" value="PhoU"/>
    <property type="match status" value="2"/>
</dbReference>
<feature type="domain" description="PhoU" evidence="3">
    <location>
        <begin position="121"/>
        <end position="206"/>
    </location>
</feature>
<keyword evidence="2" id="KW-0592">Phosphate transport</keyword>
<keyword evidence="2" id="KW-0813">Transport</keyword>